<evidence type="ECO:0000313" key="3">
    <source>
        <dbReference type="EMBL" id="KIL42909.1"/>
    </source>
</evidence>
<organism evidence="3 4">
    <name type="scientific">Jeotgalibacillus campisalis</name>
    <dbReference type="NCBI Taxonomy" id="220754"/>
    <lineage>
        <taxon>Bacteria</taxon>
        <taxon>Bacillati</taxon>
        <taxon>Bacillota</taxon>
        <taxon>Bacilli</taxon>
        <taxon>Bacillales</taxon>
        <taxon>Caryophanaceae</taxon>
        <taxon>Jeotgalibacillus</taxon>
    </lineage>
</organism>
<dbReference type="GO" id="GO:0006310">
    <property type="term" value="P:DNA recombination"/>
    <property type="evidence" value="ECO:0007669"/>
    <property type="project" value="UniProtKB-KW"/>
</dbReference>
<dbReference type="PANTHER" id="PTHR30349:SF64">
    <property type="entry name" value="PROPHAGE INTEGRASE INTD-RELATED"/>
    <property type="match status" value="1"/>
</dbReference>
<evidence type="ECO:0000259" key="2">
    <source>
        <dbReference type="PROSITE" id="PS51898"/>
    </source>
</evidence>
<dbReference type="InterPro" id="IPR011010">
    <property type="entry name" value="DNA_brk_join_enz"/>
</dbReference>
<dbReference type="Pfam" id="PF00589">
    <property type="entry name" value="Phage_integrase"/>
    <property type="match status" value="1"/>
</dbReference>
<evidence type="ECO:0000256" key="1">
    <source>
        <dbReference type="ARBA" id="ARBA00023172"/>
    </source>
</evidence>
<accession>A0A0C2RMB6</accession>
<dbReference type="EMBL" id="JXRR01000022">
    <property type="protein sequence ID" value="KIL42909.1"/>
    <property type="molecule type" value="Genomic_DNA"/>
</dbReference>
<dbReference type="CDD" id="cd01189">
    <property type="entry name" value="INT_ICEBs1_C_like"/>
    <property type="match status" value="1"/>
</dbReference>
<comment type="caution">
    <text evidence="3">The sequence shown here is derived from an EMBL/GenBank/DDBJ whole genome shotgun (WGS) entry which is preliminary data.</text>
</comment>
<dbReference type="InterPro" id="IPR050090">
    <property type="entry name" value="Tyrosine_recombinase_XerCD"/>
</dbReference>
<dbReference type="Gene3D" id="1.10.443.10">
    <property type="entry name" value="Intergrase catalytic core"/>
    <property type="match status" value="1"/>
</dbReference>
<dbReference type="RefSeq" id="WP_232304300.1">
    <property type="nucleotide sequence ID" value="NZ_JXRR01000022.1"/>
</dbReference>
<dbReference type="SUPFAM" id="SSF56349">
    <property type="entry name" value="DNA breaking-rejoining enzymes"/>
    <property type="match status" value="1"/>
</dbReference>
<feature type="domain" description="Tyr recombinase" evidence="2">
    <location>
        <begin position="40"/>
        <end position="233"/>
    </location>
</feature>
<protein>
    <submittedName>
        <fullName evidence="3">Integrase</fullName>
    </submittedName>
</protein>
<name>A0A0C2RMB6_9BACL</name>
<dbReference type="AlphaFoldDB" id="A0A0C2RMB6"/>
<proteinExistence type="predicted"/>
<dbReference type="Proteomes" id="UP000031972">
    <property type="component" value="Unassembled WGS sequence"/>
</dbReference>
<dbReference type="PATRIC" id="fig|220754.4.peg.3324"/>
<dbReference type="GO" id="GO:0003677">
    <property type="term" value="F:DNA binding"/>
    <property type="evidence" value="ECO:0007669"/>
    <property type="project" value="InterPro"/>
</dbReference>
<keyword evidence="1" id="KW-0233">DNA recombination</keyword>
<dbReference type="InterPro" id="IPR002104">
    <property type="entry name" value="Integrase_catalytic"/>
</dbReference>
<dbReference type="PROSITE" id="PS51898">
    <property type="entry name" value="TYR_RECOMBINASE"/>
    <property type="match status" value="1"/>
</dbReference>
<sequence>MRKLNTHIRACVKEAIDQDIIDKDFTRGIKPTGSVEAKKPIEKYLDYQDYTLLMEEVHNRLDQSLGYYAILLGLKTGIRFAEIVGITRKDFDFKNSTIDINKTWDYKEGRGQTKTKNRDSERIIVVDIVTMNKFKELFHKTPSNVQGLVFFNPSEKSNVISNSWVNKILRKMCVALKIKQITFHGTRHTHASVLLYRKYSIQFVSKRLGHSDINTTLKVYTHILEEQLEEENERLIKGLA</sequence>
<gene>
    <name evidence="3" type="ORF">KR50_33120</name>
</gene>
<dbReference type="GO" id="GO:0015074">
    <property type="term" value="P:DNA integration"/>
    <property type="evidence" value="ECO:0007669"/>
    <property type="project" value="InterPro"/>
</dbReference>
<evidence type="ECO:0000313" key="4">
    <source>
        <dbReference type="Proteomes" id="UP000031972"/>
    </source>
</evidence>
<dbReference type="InterPro" id="IPR013762">
    <property type="entry name" value="Integrase-like_cat_sf"/>
</dbReference>
<reference evidence="3 4" key="1">
    <citation type="submission" date="2015-01" db="EMBL/GenBank/DDBJ databases">
        <title>Jeotgalibacillus campisalis genome sequencing.</title>
        <authorList>
            <person name="Goh K.M."/>
            <person name="Chan K.-G."/>
            <person name="Yaakop A.S."/>
            <person name="Ee R."/>
            <person name="Gan H.M."/>
            <person name="Chan C.S."/>
        </authorList>
    </citation>
    <scope>NUCLEOTIDE SEQUENCE [LARGE SCALE GENOMIC DNA]</scope>
    <source>
        <strain evidence="3 4">SF-57</strain>
    </source>
</reference>
<keyword evidence="4" id="KW-1185">Reference proteome</keyword>
<dbReference type="PANTHER" id="PTHR30349">
    <property type="entry name" value="PHAGE INTEGRASE-RELATED"/>
    <property type="match status" value="1"/>
</dbReference>